<name>B0TUW8_SHEHH</name>
<sequence length="223" mass="25468">MFKGFYRSVMLAMIALLSVNLSVSAHAEASIDIDQSNPFTMVEEVANKTFARFHQDEKLIATDPDHLKVIVTEELMPYVDYKYASYKVLGQYLRDTTKDQRERFVEAFKGYLISTYAQAFTEYTDQTVEYGRAEDFAGEKFVSVNIQVVEQGRPAIKLQFKARRLKDGTWKAFDLIAEGVSLLSSKQSEITNLVRQQGIESVINLLKEKTNQHIDLDANEKKS</sequence>
<dbReference type="RefSeq" id="WP_012278753.1">
    <property type="nucleotide sequence ID" value="NC_010334.1"/>
</dbReference>
<feature type="chain" id="PRO_5002756158" evidence="1">
    <location>
        <begin position="28"/>
        <end position="223"/>
    </location>
</feature>
<dbReference type="STRING" id="458817.Shal_3695"/>
<evidence type="ECO:0000313" key="2">
    <source>
        <dbReference type="EMBL" id="ABZ78235.1"/>
    </source>
</evidence>
<dbReference type="PIRSF" id="PIRSF004649">
    <property type="entry name" value="MlaC"/>
    <property type="match status" value="1"/>
</dbReference>
<dbReference type="PANTHER" id="PTHR36573">
    <property type="entry name" value="INTERMEMBRANE PHOSPHOLIPID TRANSPORT SYSTEM BINDING PROTEIN MLAC"/>
    <property type="match status" value="1"/>
</dbReference>
<dbReference type="KEGG" id="shl:Shal_3695"/>
<dbReference type="OrthoDB" id="9787053at2"/>
<dbReference type="AlphaFoldDB" id="B0TUW8"/>
<gene>
    <name evidence="2" type="ordered locus">Shal_3695</name>
</gene>
<evidence type="ECO:0000256" key="1">
    <source>
        <dbReference type="SAM" id="SignalP"/>
    </source>
</evidence>
<keyword evidence="3" id="KW-1185">Reference proteome</keyword>
<dbReference type="eggNOG" id="COG2854">
    <property type="taxonomic scope" value="Bacteria"/>
</dbReference>
<protein>
    <submittedName>
        <fullName evidence="2">Toluene tolerance family protein</fullName>
    </submittedName>
</protein>
<dbReference type="PANTHER" id="PTHR36573:SF1">
    <property type="entry name" value="INTERMEMBRANE PHOSPHOLIPID TRANSPORT SYSTEM BINDING PROTEIN MLAC"/>
    <property type="match status" value="1"/>
</dbReference>
<dbReference type="Gene3D" id="3.10.450.710">
    <property type="entry name" value="Tgt2/MlaC"/>
    <property type="match status" value="1"/>
</dbReference>
<accession>B0TUW8</accession>
<dbReference type="HOGENOM" id="CLU_094502_3_0_6"/>
<keyword evidence="1" id="KW-0732">Signal</keyword>
<dbReference type="Proteomes" id="UP000001317">
    <property type="component" value="Chromosome"/>
</dbReference>
<evidence type="ECO:0000313" key="3">
    <source>
        <dbReference type="Proteomes" id="UP000001317"/>
    </source>
</evidence>
<dbReference type="InterPro" id="IPR042245">
    <property type="entry name" value="Tgt2/MlaC_sf"/>
</dbReference>
<dbReference type="InterPro" id="IPR008869">
    <property type="entry name" value="MlaC/ttg2D"/>
</dbReference>
<dbReference type="Pfam" id="PF05494">
    <property type="entry name" value="MlaC"/>
    <property type="match status" value="1"/>
</dbReference>
<dbReference type="EMBL" id="CP000931">
    <property type="protein sequence ID" value="ABZ78235.1"/>
    <property type="molecule type" value="Genomic_DNA"/>
</dbReference>
<feature type="signal peptide" evidence="1">
    <location>
        <begin position="1"/>
        <end position="27"/>
    </location>
</feature>
<proteinExistence type="predicted"/>
<organism evidence="2 3">
    <name type="scientific">Shewanella halifaxensis (strain HAW-EB4)</name>
    <dbReference type="NCBI Taxonomy" id="458817"/>
    <lineage>
        <taxon>Bacteria</taxon>
        <taxon>Pseudomonadati</taxon>
        <taxon>Pseudomonadota</taxon>
        <taxon>Gammaproteobacteria</taxon>
        <taxon>Alteromonadales</taxon>
        <taxon>Shewanellaceae</taxon>
        <taxon>Shewanella</taxon>
    </lineage>
</organism>
<reference evidence="2" key="1">
    <citation type="submission" date="2008-01" db="EMBL/GenBank/DDBJ databases">
        <title>Complete sequence of Shewanella halifaxensis HAW-EB4.</title>
        <authorList>
            <consortium name="US DOE Joint Genome Institute"/>
            <person name="Copeland A."/>
            <person name="Lucas S."/>
            <person name="Lapidus A."/>
            <person name="Glavina del Rio T."/>
            <person name="Dalin E."/>
            <person name="Tice H."/>
            <person name="Bruce D."/>
            <person name="Goodwin L."/>
            <person name="Pitluck S."/>
            <person name="Sims D."/>
            <person name="Brettin T."/>
            <person name="Detter J.C."/>
            <person name="Han C."/>
            <person name="Kuske C.R."/>
            <person name="Schmutz J."/>
            <person name="Larimer F."/>
            <person name="Land M."/>
            <person name="Hauser L."/>
            <person name="Kyrpides N."/>
            <person name="Kim E."/>
            <person name="Zhao J.-S."/>
            <person name="Richardson P."/>
        </authorList>
    </citation>
    <scope>NUCLEOTIDE SEQUENCE [LARGE SCALE GENOMIC DNA]</scope>
    <source>
        <strain evidence="2">HAW-EB4</strain>
    </source>
</reference>